<evidence type="ECO:0000313" key="1">
    <source>
        <dbReference type="EMBL" id="KEQ51752.1"/>
    </source>
</evidence>
<sequence length="154" mass="16863">MNCPAFERHRALRRKRPMSDTSISNVTTLCGLNRAGLAIARLGVVLVSGAVIGACNPAPTQPTEPAHEKHLTSKLIAQRIMYCDDGTRADVDFIDDGLKMAVTWLPKGRTEILRAQRTGDEFRGDHSRAVVAGGSIAFTRRGKIRVCHRTPEES</sequence>
<evidence type="ECO:0000313" key="2">
    <source>
        <dbReference type="Proteomes" id="UP000028411"/>
    </source>
</evidence>
<proteinExistence type="predicted"/>
<dbReference type="EMBL" id="JFHR01000065">
    <property type="protein sequence ID" value="KEQ51752.1"/>
    <property type="molecule type" value="Genomic_DNA"/>
</dbReference>
<accession>A0A081R979</accession>
<protein>
    <submittedName>
        <fullName evidence="1">Uncharacterized protein</fullName>
    </submittedName>
</protein>
<gene>
    <name evidence="1" type="ORF">BV95_04000</name>
</gene>
<organism evidence="1 2">
    <name type="scientific">Sphingobium chlorophenolicum</name>
    <dbReference type="NCBI Taxonomy" id="46429"/>
    <lineage>
        <taxon>Bacteria</taxon>
        <taxon>Pseudomonadati</taxon>
        <taxon>Pseudomonadota</taxon>
        <taxon>Alphaproteobacteria</taxon>
        <taxon>Sphingomonadales</taxon>
        <taxon>Sphingomonadaceae</taxon>
        <taxon>Sphingobium</taxon>
    </lineage>
</organism>
<reference evidence="1 2" key="1">
    <citation type="submission" date="2014-02" db="EMBL/GenBank/DDBJ databases">
        <title>Whole genome sequence of Sphingobium chlorophenolicum NBRC 16172.</title>
        <authorList>
            <person name="Gan H.M."/>
            <person name="Gan H.Y."/>
            <person name="Chew T.H."/>
            <person name="Savka M.A."/>
        </authorList>
    </citation>
    <scope>NUCLEOTIDE SEQUENCE [LARGE SCALE GENOMIC DNA]</scope>
    <source>
        <strain evidence="1 2">NBRC 16172</strain>
    </source>
</reference>
<name>A0A081R979_SPHCR</name>
<dbReference type="eggNOG" id="ENOG50319RH">
    <property type="taxonomic scope" value="Bacteria"/>
</dbReference>
<dbReference type="PATRIC" id="fig|46429.4.peg.3987"/>
<dbReference type="AlphaFoldDB" id="A0A081R979"/>
<dbReference type="Proteomes" id="UP000028411">
    <property type="component" value="Unassembled WGS sequence"/>
</dbReference>
<comment type="caution">
    <text evidence="1">The sequence shown here is derived from an EMBL/GenBank/DDBJ whole genome shotgun (WGS) entry which is preliminary data.</text>
</comment>